<proteinExistence type="predicted"/>
<sequence>MEYINIAALIVAFCAVIVFPFVASLIWIGRDAEFRGMSGFLVAILAGFIAWPLSLLFWIALRPPPRILAKAARDRLGD</sequence>
<dbReference type="AlphaFoldDB" id="A0A1J5RBT6"/>
<name>A0A1J5RBT6_9ZZZZ</name>
<gene>
    <name evidence="2" type="ORF">GALL_325420</name>
</gene>
<feature type="transmembrane region" description="Helical" evidence="1">
    <location>
        <begin position="40"/>
        <end position="61"/>
    </location>
</feature>
<comment type="caution">
    <text evidence="2">The sequence shown here is derived from an EMBL/GenBank/DDBJ whole genome shotgun (WGS) entry which is preliminary data.</text>
</comment>
<accession>A0A1J5RBT6</accession>
<evidence type="ECO:0000256" key="1">
    <source>
        <dbReference type="SAM" id="Phobius"/>
    </source>
</evidence>
<keyword evidence="1" id="KW-0472">Membrane</keyword>
<evidence type="ECO:0000313" key="2">
    <source>
        <dbReference type="EMBL" id="OIQ85605.1"/>
    </source>
</evidence>
<keyword evidence="1" id="KW-0812">Transmembrane</keyword>
<reference evidence="2" key="1">
    <citation type="submission" date="2016-10" db="EMBL/GenBank/DDBJ databases">
        <title>Sequence of Gallionella enrichment culture.</title>
        <authorList>
            <person name="Poehlein A."/>
            <person name="Muehling M."/>
            <person name="Daniel R."/>
        </authorList>
    </citation>
    <scope>NUCLEOTIDE SEQUENCE</scope>
</reference>
<keyword evidence="1" id="KW-1133">Transmembrane helix</keyword>
<protein>
    <submittedName>
        <fullName evidence="2">Uncharacterized protein</fullName>
    </submittedName>
</protein>
<feature type="transmembrane region" description="Helical" evidence="1">
    <location>
        <begin position="6"/>
        <end position="28"/>
    </location>
</feature>
<organism evidence="2">
    <name type="scientific">mine drainage metagenome</name>
    <dbReference type="NCBI Taxonomy" id="410659"/>
    <lineage>
        <taxon>unclassified sequences</taxon>
        <taxon>metagenomes</taxon>
        <taxon>ecological metagenomes</taxon>
    </lineage>
</organism>
<dbReference type="EMBL" id="MLJW01000532">
    <property type="protein sequence ID" value="OIQ85605.1"/>
    <property type="molecule type" value="Genomic_DNA"/>
</dbReference>